<protein>
    <submittedName>
        <fullName evidence="3">DNA repair exonuclease</fullName>
    </submittedName>
</protein>
<dbReference type="SUPFAM" id="SSF56300">
    <property type="entry name" value="Metallo-dependent phosphatases"/>
    <property type="match status" value="1"/>
</dbReference>
<evidence type="ECO:0000313" key="3">
    <source>
        <dbReference type="EMBL" id="HIU02721.1"/>
    </source>
</evidence>
<feature type="domain" description="Calcineurin-like phosphoesterase" evidence="2">
    <location>
        <begin position="1"/>
        <end position="186"/>
    </location>
</feature>
<sequence>MRFIHTADIHLGAAPDKGSPWSGKREQEIRESFYRLLDLANDEGIELLLIAGDLFHRPPLKRELKELNYRFESMFQTRVVMMPGNHDFLGPASNYNGFEWADNVTFFGKESMQRKHFPKWDLWVYGLGYCHREIKKPLYDHVRPGDEPGTHILLAHGGDEKHIPIDFKQLCTAGFDYAALGHIHKPQVIVPDRIAYSGSLEPTDRLDVGQRGYILGEIEDTLHPQVSTQFCPFSVREYKNIRIPSDVDMTLGKLEETLKRLIGSEGSQHIYNICLQGFRDPDIRFDEDVLMKLGNIASVKDETLPWFDFDQLYADNRDNLIGRFIGKVREMPMDDKRRQQILTVGIQALYSQEDR</sequence>
<reference evidence="3" key="2">
    <citation type="journal article" date="2021" name="PeerJ">
        <title>Extensive microbial diversity within the chicken gut microbiome revealed by metagenomics and culture.</title>
        <authorList>
            <person name="Gilroy R."/>
            <person name="Ravi A."/>
            <person name="Getino M."/>
            <person name="Pursley I."/>
            <person name="Horton D.L."/>
            <person name="Alikhan N.F."/>
            <person name="Baker D."/>
            <person name="Gharbi K."/>
            <person name="Hall N."/>
            <person name="Watson M."/>
            <person name="Adriaenssens E.M."/>
            <person name="Foster-Nyarko E."/>
            <person name="Jarju S."/>
            <person name="Secka A."/>
            <person name="Antonio M."/>
            <person name="Oren A."/>
            <person name="Chaudhuri R.R."/>
            <person name="La Ragione R."/>
            <person name="Hildebrand F."/>
            <person name="Pallen M.J."/>
        </authorList>
    </citation>
    <scope>NUCLEOTIDE SEQUENCE</scope>
    <source>
        <strain evidence="3">CHK187-14744</strain>
    </source>
</reference>
<dbReference type="GO" id="GO:0004527">
    <property type="term" value="F:exonuclease activity"/>
    <property type="evidence" value="ECO:0007669"/>
    <property type="project" value="UniProtKB-KW"/>
</dbReference>
<dbReference type="Pfam" id="PF00149">
    <property type="entry name" value="Metallophos"/>
    <property type="match status" value="1"/>
</dbReference>
<keyword evidence="3" id="KW-0269">Exonuclease</keyword>
<dbReference type="InterPro" id="IPR004843">
    <property type="entry name" value="Calcineurin-like_PHP"/>
</dbReference>
<reference evidence="3" key="1">
    <citation type="submission" date="2020-10" db="EMBL/GenBank/DDBJ databases">
        <authorList>
            <person name="Gilroy R."/>
        </authorList>
    </citation>
    <scope>NUCLEOTIDE SEQUENCE</scope>
    <source>
        <strain evidence="3">CHK187-14744</strain>
    </source>
</reference>
<name>A0A9D1KW02_9FIRM</name>
<evidence type="ECO:0000313" key="4">
    <source>
        <dbReference type="Proteomes" id="UP000824164"/>
    </source>
</evidence>
<dbReference type="InterPro" id="IPR050535">
    <property type="entry name" value="DNA_Repair-Maintenance_Comp"/>
</dbReference>
<evidence type="ECO:0000256" key="1">
    <source>
        <dbReference type="ARBA" id="ARBA00022801"/>
    </source>
</evidence>
<keyword evidence="3" id="KW-0540">Nuclease</keyword>
<organism evidence="3 4">
    <name type="scientific">Candidatus Onthocola gallistercoris</name>
    <dbReference type="NCBI Taxonomy" id="2840876"/>
    <lineage>
        <taxon>Bacteria</taxon>
        <taxon>Bacillati</taxon>
        <taxon>Bacillota</taxon>
        <taxon>Bacilli</taxon>
        <taxon>Candidatus Onthocola</taxon>
    </lineage>
</organism>
<comment type="caution">
    <text evidence="3">The sequence shown here is derived from an EMBL/GenBank/DDBJ whole genome shotgun (WGS) entry which is preliminary data.</text>
</comment>
<dbReference type="Gene3D" id="3.60.21.10">
    <property type="match status" value="1"/>
</dbReference>
<proteinExistence type="predicted"/>
<dbReference type="PANTHER" id="PTHR30337">
    <property type="entry name" value="COMPONENT OF ATP-DEPENDENT DSDNA EXONUCLEASE"/>
    <property type="match status" value="1"/>
</dbReference>
<dbReference type="CDD" id="cd00840">
    <property type="entry name" value="MPP_Mre11_N"/>
    <property type="match status" value="1"/>
</dbReference>
<dbReference type="AlphaFoldDB" id="A0A9D1KW02"/>
<evidence type="ECO:0000259" key="2">
    <source>
        <dbReference type="Pfam" id="PF00149"/>
    </source>
</evidence>
<gene>
    <name evidence="3" type="ORF">IAB63_05660</name>
</gene>
<dbReference type="Proteomes" id="UP000824164">
    <property type="component" value="Unassembled WGS sequence"/>
</dbReference>
<dbReference type="InterPro" id="IPR041796">
    <property type="entry name" value="Mre11_N"/>
</dbReference>
<accession>A0A9D1KW02</accession>
<dbReference type="InterPro" id="IPR029052">
    <property type="entry name" value="Metallo-depent_PP-like"/>
</dbReference>
<dbReference type="EMBL" id="DVLT01000038">
    <property type="protein sequence ID" value="HIU02721.1"/>
    <property type="molecule type" value="Genomic_DNA"/>
</dbReference>
<keyword evidence="1" id="KW-0378">Hydrolase</keyword>